<dbReference type="RefSeq" id="XP_018828284.1">
    <property type="nucleotide sequence ID" value="XM_018972739.2"/>
</dbReference>
<reference evidence="3 4" key="1">
    <citation type="submission" date="2025-04" db="UniProtKB">
        <authorList>
            <consortium name="RefSeq"/>
        </authorList>
    </citation>
    <scope>IDENTIFICATION</scope>
    <source>
        <tissue evidence="3 4">Leaves</tissue>
    </source>
</reference>
<feature type="compositionally biased region" description="Basic residues" evidence="1">
    <location>
        <begin position="7"/>
        <end position="22"/>
    </location>
</feature>
<gene>
    <name evidence="3 4" type="primary">LOC108996725</name>
</gene>
<dbReference type="Gramene" id="Jr01_21940_p1">
    <property type="protein sequence ID" value="cds.Jr01_21940_p1"/>
    <property type="gene ID" value="Jr01_21940"/>
</dbReference>
<dbReference type="AlphaFoldDB" id="A0A2I4F9F7"/>
<feature type="compositionally biased region" description="Polar residues" evidence="1">
    <location>
        <begin position="24"/>
        <end position="42"/>
    </location>
</feature>
<organism evidence="2 4">
    <name type="scientific">Juglans regia</name>
    <name type="common">English walnut</name>
    <dbReference type="NCBI Taxonomy" id="51240"/>
    <lineage>
        <taxon>Eukaryota</taxon>
        <taxon>Viridiplantae</taxon>
        <taxon>Streptophyta</taxon>
        <taxon>Embryophyta</taxon>
        <taxon>Tracheophyta</taxon>
        <taxon>Spermatophyta</taxon>
        <taxon>Magnoliopsida</taxon>
        <taxon>eudicotyledons</taxon>
        <taxon>Gunneridae</taxon>
        <taxon>Pentapetalae</taxon>
        <taxon>rosids</taxon>
        <taxon>fabids</taxon>
        <taxon>Fagales</taxon>
        <taxon>Juglandaceae</taxon>
        <taxon>Juglans</taxon>
    </lineage>
</organism>
<feature type="compositionally biased region" description="Polar residues" evidence="1">
    <location>
        <begin position="327"/>
        <end position="341"/>
    </location>
</feature>
<keyword evidence="2" id="KW-1185">Reference proteome</keyword>
<evidence type="ECO:0000313" key="2">
    <source>
        <dbReference type="Proteomes" id="UP000235220"/>
    </source>
</evidence>
<evidence type="ECO:0000256" key="1">
    <source>
        <dbReference type="SAM" id="MobiDB-lite"/>
    </source>
</evidence>
<feature type="region of interest" description="Disordered" evidence="1">
    <location>
        <begin position="1"/>
        <end position="68"/>
    </location>
</feature>
<dbReference type="RefSeq" id="XP_018828283.1">
    <property type="nucleotide sequence ID" value="XM_018972738.2"/>
</dbReference>
<dbReference type="PANTHER" id="PTHR37260:SF2">
    <property type="entry name" value="PROTEIN ECERIFERUM 16"/>
    <property type="match status" value="1"/>
</dbReference>
<dbReference type="InterPro" id="IPR053342">
    <property type="entry name" value="Exosome_cofactor/PTGS_suppr"/>
</dbReference>
<dbReference type="OrthoDB" id="685075at2759"/>
<sequence>MDVKALAKSKRAHTQHHSRRPHIPNTNQKPKASSEGTNSATSAKKPLGKQVGEKTPPKYPGVSKLPSNWDRYEEELDPSASDGKSQPSDVILPKSKGADYGHLLAEAQAQAQQSLYVDGFPSLDDVMPGEFNQGLGAMLSVRGEGILSWIGDNNFVVEDETVATHEASFLSLNLHALAAKLENIDLSQRLFIEEDLLPPELCSVGVKTSSSQESNQIETCYTEPATAISEEVLDKVKIAGQNTQHTLSTTSGSSKADQRLSSQGLVSVNVINASQNKKPQSTEQFDANSVWEPQTKLSSFEAAAAEEELDMLLDSFSETKKIFNPSGFRSNDSSPILQQEGSMAPSPLSKPGRDSSKPSPFIATLDDSLDDLLEETSNVMSQNVLPQLLEGKADLDAVQSSSSHSGTKSKVLDEFDSWLDTI</sequence>
<proteinExistence type="predicted"/>
<evidence type="ECO:0000313" key="3">
    <source>
        <dbReference type="RefSeq" id="XP_018828283.1"/>
    </source>
</evidence>
<dbReference type="PANTHER" id="PTHR37260">
    <property type="entry name" value="PHOSPHORELAY PROTEIN"/>
    <property type="match status" value="1"/>
</dbReference>
<evidence type="ECO:0000313" key="4">
    <source>
        <dbReference type="RefSeq" id="XP_018828284.1"/>
    </source>
</evidence>
<dbReference type="STRING" id="51240.A0A2I4F9F7"/>
<accession>A0A2I4F9F7</accession>
<feature type="region of interest" description="Disordered" evidence="1">
    <location>
        <begin position="324"/>
        <end position="363"/>
    </location>
</feature>
<protein>
    <submittedName>
        <fullName evidence="3 4">Uncharacterized protein LOC108996725</fullName>
    </submittedName>
</protein>
<feature type="region of interest" description="Disordered" evidence="1">
    <location>
        <begin position="74"/>
        <end position="93"/>
    </location>
</feature>
<name>A0A2I4F9F7_JUGRE</name>
<dbReference type="GeneID" id="108996725"/>
<dbReference type="KEGG" id="jre:108996725"/>
<dbReference type="Proteomes" id="UP000235220">
    <property type="component" value="Chromosome 1"/>
</dbReference>